<organism evidence="7 8">
    <name type="scientific">Roseateles terrae</name>
    <dbReference type="NCBI Taxonomy" id="431060"/>
    <lineage>
        <taxon>Bacteria</taxon>
        <taxon>Pseudomonadati</taxon>
        <taxon>Pseudomonadota</taxon>
        <taxon>Betaproteobacteria</taxon>
        <taxon>Burkholderiales</taxon>
        <taxon>Sphaerotilaceae</taxon>
        <taxon>Roseateles</taxon>
    </lineage>
</organism>
<dbReference type="Pfam" id="PF08448">
    <property type="entry name" value="PAS_4"/>
    <property type="match status" value="1"/>
</dbReference>
<dbReference type="SMART" id="SM00387">
    <property type="entry name" value="HATPase_c"/>
    <property type="match status" value="1"/>
</dbReference>
<dbReference type="Gene3D" id="3.30.450.20">
    <property type="entry name" value="PAS domain"/>
    <property type="match status" value="1"/>
</dbReference>
<dbReference type="PRINTS" id="PR00344">
    <property type="entry name" value="BCTRLSENSOR"/>
</dbReference>
<evidence type="ECO:0000256" key="2">
    <source>
        <dbReference type="ARBA" id="ARBA00012438"/>
    </source>
</evidence>
<keyword evidence="8" id="KW-1185">Reference proteome</keyword>
<comment type="catalytic activity">
    <reaction evidence="1">
        <text>ATP + protein L-histidine = ADP + protein N-phospho-L-histidine.</text>
        <dbReference type="EC" id="2.7.13.3"/>
    </reaction>
</comment>
<evidence type="ECO:0000259" key="6">
    <source>
        <dbReference type="PROSITE" id="PS50110"/>
    </source>
</evidence>
<dbReference type="Proteomes" id="UP000574369">
    <property type="component" value="Unassembled WGS sequence"/>
</dbReference>
<evidence type="ECO:0000259" key="5">
    <source>
        <dbReference type="PROSITE" id="PS50109"/>
    </source>
</evidence>
<dbReference type="Gene3D" id="3.30.565.10">
    <property type="entry name" value="Histidine kinase-like ATPase, C-terminal domain"/>
    <property type="match status" value="1"/>
</dbReference>
<dbReference type="InterPro" id="IPR005467">
    <property type="entry name" value="His_kinase_dom"/>
</dbReference>
<evidence type="ECO:0000256" key="4">
    <source>
        <dbReference type="PROSITE-ProRule" id="PRU00169"/>
    </source>
</evidence>
<dbReference type="CDD" id="cd00082">
    <property type="entry name" value="HisKA"/>
    <property type="match status" value="1"/>
</dbReference>
<name>A0ABR6GT71_9BURK</name>
<dbReference type="PANTHER" id="PTHR43065">
    <property type="entry name" value="SENSOR HISTIDINE KINASE"/>
    <property type="match status" value="1"/>
</dbReference>
<evidence type="ECO:0000313" key="7">
    <source>
        <dbReference type="EMBL" id="MBB3195315.1"/>
    </source>
</evidence>
<gene>
    <name evidence="7" type="ORF">FHS28_002718</name>
</gene>
<comment type="caution">
    <text evidence="7">The sequence shown here is derived from an EMBL/GenBank/DDBJ whole genome shotgun (WGS) entry which is preliminary data.</text>
</comment>
<dbReference type="InterPro" id="IPR003594">
    <property type="entry name" value="HATPase_dom"/>
</dbReference>
<dbReference type="Gene3D" id="1.10.287.130">
    <property type="match status" value="1"/>
</dbReference>
<dbReference type="PROSITE" id="PS50110">
    <property type="entry name" value="RESPONSE_REGULATORY"/>
    <property type="match status" value="1"/>
</dbReference>
<dbReference type="SUPFAM" id="SSF52172">
    <property type="entry name" value="CheY-like"/>
    <property type="match status" value="1"/>
</dbReference>
<dbReference type="Pfam" id="PF00512">
    <property type="entry name" value="HisKA"/>
    <property type="match status" value="1"/>
</dbReference>
<dbReference type="InterPro" id="IPR036890">
    <property type="entry name" value="HATPase_C_sf"/>
</dbReference>
<dbReference type="Pfam" id="PF02518">
    <property type="entry name" value="HATPase_c"/>
    <property type="match status" value="1"/>
</dbReference>
<dbReference type="InterPro" id="IPR036097">
    <property type="entry name" value="HisK_dim/P_sf"/>
</dbReference>
<dbReference type="GO" id="GO:0016301">
    <property type="term" value="F:kinase activity"/>
    <property type="evidence" value="ECO:0007669"/>
    <property type="project" value="UniProtKB-KW"/>
</dbReference>
<dbReference type="SMART" id="SM00448">
    <property type="entry name" value="REC"/>
    <property type="match status" value="1"/>
</dbReference>
<dbReference type="InterPro" id="IPR000014">
    <property type="entry name" value="PAS"/>
</dbReference>
<proteinExistence type="predicted"/>
<reference evidence="7 8" key="1">
    <citation type="submission" date="2020-08" db="EMBL/GenBank/DDBJ databases">
        <title>Genomic Encyclopedia of Type Strains, Phase III (KMG-III): the genomes of soil and plant-associated and newly described type strains.</title>
        <authorList>
            <person name="Whitman W."/>
        </authorList>
    </citation>
    <scope>NUCLEOTIDE SEQUENCE [LARGE SCALE GENOMIC DNA]</scope>
    <source>
        <strain evidence="7 8">CECT 7247</strain>
    </source>
</reference>
<evidence type="ECO:0000313" key="8">
    <source>
        <dbReference type="Proteomes" id="UP000574369"/>
    </source>
</evidence>
<protein>
    <recommendedName>
        <fullName evidence="2">histidine kinase</fullName>
        <ecNumber evidence="2">2.7.13.3</ecNumber>
    </recommendedName>
</protein>
<dbReference type="SUPFAM" id="SSF55874">
    <property type="entry name" value="ATPase domain of HSP90 chaperone/DNA topoisomerase II/histidine kinase"/>
    <property type="match status" value="1"/>
</dbReference>
<dbReference type="EMBL" id="JACHXO010000004">
    <property type="protein sequence ID" value="MBB3195315.1"/>
    <property type="molecule type" value="Genomic_DNA"/>
</dbReference>
<dbReference type="PANTHER" id="PTHR43065:SF42">
    <property type="entry name" value="TWO-COMPONENT SENSOR PPRA"/>
    <property type="match status" value="1"/>
</dbReference>
<dbReference type="RefSeq" id="WP_088451257.1">
    <property type="nucleotide sequence ID" value="NZ_JACHXO010000004.1"/>
</dbReference>
<dbReference type="InterPro" id="IPR013656">
    <property type="entry name" value="PAS_4"/>
</dbReference>
<dbReference type="SMART" id="SM00388">
    <property type="entry name" value="HisKA"/>
    <property type="match status" value="1"/>
</dbReference>
<dbReference type="InterPro" id="IPR011006">
    <property type="entry name" value="CheY-like_superfamily"/>
</dbReference>
<dbReference type="CDD" id="cd00130">
    <property type="entry name" value="PAS"/>
    <property type="match status" value="1"/>
</dbReference>
<dbReference type="InterPro" id="IPR003661">
    <property type="entry name" value="HisK_dim/P_dom"/>
</dbReference>
<dbReference type="SUPFAM" id="SSF55785">
    <property type="entry name" value="PYP-like sensor domain (PAS domain)"/>
    <property type="match status" value="1"/>
</dbReference>
<dbReference type="SUPFAM" id="SSF47384">
    <property type="entry name" value="Homodimeric domain of signal transducing histidine kinase"/>
    <property type="match status" value="1"/>
</dbReference>
<dbReference type="Pfam" id="PF00072">
    <property type="entry name" value="Response_reg"/>
    <property type="match status" value="1"/>
</dbReference>
<dbReference type="InterPro" id="IPR004358">
    <property type="entry name" value="Sig_transdc_His_kin-like_C"/>
</dbReference>
<evidence type="ECO:0000256" key="1">
    <source>
        <dbReference type="ARBA" id="ARBA00000085"/>
    </source>
</evidence>
<dbReference type="PROSITE" id="PS51257">
    <property type="entry name" value="PROKAR_LIPOPROTEIN"/>
    <property type="match status" value="1"/>
</dbReference>
<evidence type="ECO:0000256" key="3">
    <source>
        <dbReference type="ARBA" id="ARBA00022553"/>
    </source>
</evidence>
<dbReference type="InterPro" id="IPR001789">
    <property type="entry name" value="Sig_transdc_resp-reg_receiver"/>
</dbReference>
<feature type="modified residue" description="4-aspartylphosphate" evidence="4">
    <location>
        <position position="539"/>
    </location>
</feature>
<keyword evidence="7" id="KW-0808">Transferase</keyword>
<dbReference type="EC" id="2.7.13.3" evidence="2"/>
<dbReference type="CDD" id="cd00156">
    <property type="entry name" value="REC"/>
    <property type="match status" value="1"/>
</dbReference>
<dbReference type="Gene3D" id="3.40.50.2300">
    <property type="match status" value="1"/>
</dbReference>
<dbReference type="SMART" id="SM00091">
    <property type="entry name" value="PAS"/>
    <property type="match status" value="1"/>
</dbReference>
<dbReference type="InterPro" id="IPR035965">
    <property type="entry name" value="PAS-like_dom_sf"/>
</dbReference>
<sequence>MLARVVPGDPRVLTALLNSVAQACGAQGCELVWDGQVMARGEGSASEVLAALDVQWEHAEAQLRVMADQARPLTRDEMRAFHTATQTVQSYLAATARGVAQAADLPLSDKLLAALEYLSDALILLRADGTVEFVNAAFEQATQRSRRSLVGRPYQECFPASALQRLEGEARPALLAGKPYAFEDYIERLQKWFEFRTFPCAEGAIVLLIDITSRKSDEAARQQLEDKLLRAQRMESLGTLAGGIAHDFNNILAAILGHAGMVADEAAEGSPLRDHMDQIRRAGSRARELVQRILAFARGGGEEFSRQPLQPLVREAVDLLQATLPSSVRMKVDLGDESCVATVSPSEMQQLVLNLCTNAWQAMEGSQGTIHIRLRCITVHTPRVCTIGQLAPTQYAELCVEDDGAGMTDAVKARLFEPFFTTKPRGQGTGLGLHMLHGIVDVHSGAIDVRSTPGVGTCFMVYLPVVEAQGPVKVEALQMAMRPGHGESVAYVDDDPIVLMMVEQLLLKAGFDVTAFASPDEFLVAMRAAPGRFQVLVTDFNMPSMNGAELAVAARALDPSLPIVVTTGFVSEELEAAAASLGQMAVLQKARSYEELAELTALAAQGFPESRFGDTGLAML</sequence>
<keyword evidence="3 4" id="KW-0597">Phosphoprotein</keyword>
<feature type="domain" description="Histidine kinase" evidence="5">
    <location>
        <begin position="243"/>
        <end position="467"/>
    </location>
</feature>
<dbReference type="PROSITE" id="PS50109">
    <property type="entry name" value="HIS_KIN"/>
    <property type="match status" value="1"/>
</dbReference>
<keyword evidence="7" id="KW-0418">Kinase</keyword>
<feature type="domain" description="Response regulatory" evidence="6">
    <location>
        <begin position="488"/>
        <end position="604"/>
    </location>
</feature>
<accession>A0ABR6GT71</accession>